<dbReference type="Gene3D" id="2.130.10.120">
    <property type="entry name" value="Prolyl oligopeptidase, N-terminal domain"/>
    <property type="match status" value="1"/>
</dbReference>
<keyword evidence="5" id="KW-0378">Hydrolase</keyword>
<evidence type="ECO:0000256" key="4">
    <source>
        <dbReference type="ARBA" id="ARBA00022670"/>
    </source>
</evidence>
<evidence type="ECO:0000259" key="7">
    <source>
        <dbReference type="Pfam" id="PF00326"/>
    </source>
</evidence>
<dbReference type="GO" id="GO:0005829">
    <property type="term" value="C:cytosol"/>
    <property type="evidence" value="ECO:0007669"/>
    <property type="project" value="TreeGrafter"/>
</dbReference>
<evidence type="ECO:0000313" key="9">
    <source>
        <dbReference type="EMBL" id="GIJ68450.1"/>
    </source>
</evidence>
<protein>
    <recommendedName>
        <fullName evidence="3">prolyl oligopeptidase</fullName>
        <ecNumber evidence="3">3.4.21.26</ecNumber>
    </recommendedName>
</protein>
<dbReference type="Gene3D" id="3.40.50.1820">
    <property type="entry name" value="alpha/beta hydrolase"/>
    <property type="match status" value="1"/>
</dbReference>
<evidence type="ECO:0000259" key="8">
    <source>
        <dbReference type="Pfam" id="PF02897"/>
    </source>
</evidence>
<dbReference type="GO" id="GO:0004252">
    <property type="term" value="F:serine-type endopeptidase activity"/>
    <property type="evidence" value="ECO:0007669"/>
    <property type="project" value="UniProtKB-EC"/>
</dbReference>
<comment type="catalytic activity">
    <reaction evidence="1">
        <text>Hydrolysis of Pro-|-Xaa &gt;&gt; Ala-|-Xaa in oligopeptides.</text>
        <dbReference type="EC" id="3.4.21.26"/>
    </reaction>
</comment>
<organism evidence="9 10">
    <name type="scientific">Virgisporangium ochraceum</name>
    <dbReference type="NCBI Taxonomy" id="65505"/>
    <lineage>
        <taxon>Bacteria</taxon>
        <taxon>Bacillati</taxon>
        <taxon>Actinomycetota</taxon>
        <taxon>Actinomycetes</taxon>
        <taxon>Micromonosporales</taxon>
        <taxon>Micromonosporaceae</taxon>
        <taxon>Virgisporangium</taxon>
    </lineage>
</organism>
<dbReference type="Pfam" id="PF02897">
    <property type="entry name" value="Peptidase_S9_N"/>
    <property type="match status" value="1"/>
</dbReference>
<keyword evidence="10" id="KW-1185">Reference proteome</keyword>
<comment type="similarity">
    <text evidence="2">Belongs to the peptidase S9A family.</text>
</comment>
<dbReference type="EMBL" id="BOPH01000042">
    <property type="protein sequence ID" value="GIJ68450.1"/>
    <property type="molecule type" value="Genomic_DNA"/>
</dbReference>
<evidence type="ECO:0000256" key="5">
    <source>
        <dbReference type="ARBA" id="ARBA00022801"/>
    </source>
</evidence>
<evidence type="ECO:0000256" key="6">
    <source>
        <dbReference type="ARBA" id="ARBA00022825"/>
    </source>
</evidence>
<dbReference type="InterPro" id="IPR051167">
    <property type="entry name" value="Prolyl_oligopep/macrocyclase"/>
</dbReference>
<dbReference type="SUPFAM" id="SSF53474">
    <property type="entry name" value="alpha/beta-Hydrolases"/>
    <property type="match status" value="1"/>
</dbReference>
<dbReference type="InterPro" id="IPR001375">
    <property type="entry name" value="Peptidase_S9_cat"/>
</dbReference>
<evidence type="ECO:0000256" key="2">
    <source>
        <dbReference type="ARBA" id="ARBA00005228"/>
    </source>
</evidence>
<dbReference type="Proteomes" id="UP000635606">
    <property type="component" value="Unassembled WGS sequence"/>
</dbReference>
<evidence type="ECO:0000256" key="3">
    <source>
        <dbReference type="ARBA" id="ARBA00011897"/>
    </source>
</evidence>
<gene>
    <name evidence="9" type="ORF">Voc01_033670</name>
</gene>
<dbReference type="InterPro" id="IPR029058">
    <property type="entry name" value="AB_hydrolase_fold"/>
</dbReference>
<dbReference type="PROSITE" id="PS00708">
    <property type="entry name" value="PRO_ENDOPEP_SER"/>
    <property type="match status" value="1"/>
</dbReference>
<dbReference type="SUPFAM" id="SSF50993">
    <property type="entry name" value="Peptidase/esterase 'gauge' domain"/>
    <property type="match status" value="1"/>
</dbReference>
<dbReference type="GO" id="GO:0006508">
    <property type="term" value="P:proteolysis"/>
    <property type="evidence" value="ECO:0007669"/>
    <property type="project" value="UniProtKB-KW"/>
</dbReference>
<reference evidence="9" key="1">
    <citation type="submission" date="2021-01" db="EMBL/GenBank/DDBJ databases">
        <title>Whole genome shotgun sequence of Virgisporangium ochraceum NBRC 16418.</title>
        <authorList>
            <person name="Komaki H."/>
            <person name="Tamura T."/>
        </authorList>
    </citation>
    <scope>NUCLEOTIDE SEQUENCE</scope>
    <source>
        <strain evidence="9">NBRC 16418</strain>
    </source>
</reference>
<dbReference type="Pfam" id="PF00326">
    <property type="entry name" value="Peptidase_S9"/>
    <property type="match status" value="1"/>
</dbReference>
<dbReference type="InterPro" id="IPR002471">
    <property type="entry name" value="Pept_S9_AS"/>
</dbReference>
<evidence type="ECO:0000256" key="1">
    <source>
        <dbReference type="ARBA" id="ARBA00001070"/>
    </source>
</evidence>
<dbReference type="PRINTS" id="PR00862">
    <property type="entry name" value="PROLIGOPTASE"/>
</dbReference>
<sequence>MRSVRSPYPVAERVTWAETHHGQRVADPYRWLEDPDDERTAAWMDAQERLFHDARAGWPGTDGWRAVLTELFQVTTTSLPQCRGARTFFTRQEAGAEHPTVLVSDGRVDRPLVSPLAVDPSGRTVLEAWHPSVEGHLLAFQLSTGGTEDSMLRTIDVTSGATVDGPIDRVRRSPVAWLPGGEAFYYVRRLPPELHPGEERYHRRVYLHRVGSDPADDVPIFGEGRHRTEFYWASVTADGRWLTVSASRGADTATELWIADLHTGSAEQPDLTPVKTATPARTSLRICPGTSPDDPIWLRTNLDAPRGRVAVSTPGTCASGQWRTLIAERPDAVLGDVAVLLGEALERPLVVVSWTRHSISEVTVHDLRDGRRVATVPLPGRGRVGRFVERPERGHEVWFSYSDFATAPCVLRYDARTGAVDPLPAGSATDPPPVRMREVTFPSHDGVPVRMFILSSAGVPDRSRPTVLTGYGGFGISMGPTYRPDALAWIRAGGVWAVACLRGGGEEGEEWHRAGMRLNKRNVFHDFDAATEHLISHGWTGPDRLGIVGESNGGLLVGVAVTRRPDRYAAAVTIASLFDMLGYERSGMGPSWRAEYGSVDDPADFRNLLAYSPYHGVRDGVAYPPVLLTVQAGDTRVDPSHSRKMCAALQHATSGTERVLLRVERGVGHGRAAQSRVVAVFADTLAFLAHHLGLPPAGSP</sequence>
<accession>A0A8J3ZVV9</accession>
<feature type="domain" description="Peptidase S9A N-terminal" evidence="8">
    <location>
        <begin position="9"/>
        <end position="422"/>
    </location>
</feature>
<dbReference type="EC" id="3.4.21.26" evidence="3"/>
<dbReference type="InterPro" id="IPR023302">
    <property type="entry name" value="Pept_S9A_N"/>
</dbReference>
<dbReference type="GO" id="GO:0070012">
    <property type="term" value="F:oligopeptidase activity"/>
    <property type="evidence" value="ECO:0007669"/>
    <property type="project" value="TreeGrafter"/>
</dbReference>
<keyword evidence="4" id="KW-0645">Protease</keyword>
<dbReference type="RefSeq" id="WP_203928402.1">
    <property type="nucleotide sequence ID" value="NZ_BOPH01000042.1"/>
</dbReference>
<dbReference type="PANTHER" id="PTHR42881:SF2">
    <property type="entry name" value="PROLYL ENDOPEPTIDASE"/>
    <property type="match status" value="1"/>
</dbReference>
<comment type="caution">
    <text evidence="9">The sequence shown here is derived from an EMBL/GenBank/DDBJ whole genome shotgun (WGS) entry which is preliminary data.</text>
</comment>
<dbReference type="AlphaFoldDB" id="A0A8J3ZVV9"/>
<name>A0A8J3ZVV9_9ACTN</name>
<dbReference type="PANTHER" id="PTHR42881">
    <property type="entry name" value="PROLYL ENDOPEPTIDASE"/>
    <property type="match status" value="1"/>
</dbReference>
<proteinExistence type="inferred from homology"/>
<keyword evidence="6" id="KW-0720">Serine protease</keyword>
<feature type="domain" description="Peptidase S9 prolyl oligopeptidase catalytic" evidence="7">
    <location>
        <begin position="489"/>
        <end position="693"/>
    </location>
</feature>
<evidence type="ECO:0000313" key="10">
    <source>
        <dbReference type="Proteomes" id="UP000635606"/>
    </source>
</evidence>
<dbReference type="InterPro" id="IPR002470">
    <property type="entry name" value="Peptidase_S9A"/>
</dbReference>